<dbReference type="GO" id="GO:0120293">
    <property type="term" value="C:dynein axonemal particle"/>
    <property type="evidence" value="ECO:0007669"/>
    <property type="project" value="UniProtKB-SubCell"/>
</dbReference>
<feature type="compositionally biased region" description="Basic residues" evidence="4">
    <location>
        <begin position="804"/>
        <end position="815"/>
    </location>
</feature>
<dbReference type="OrthoDB" id="546764at2759"/>
<reference evidence="7 8" key="1">
    <citation type="submission" date="2019-08" db="EMBL/GenBank/DDBJ databases">
        <authorList>
            <person name="Alioto T."/>
            <person name="Alioto T."/>
            <person name="Gomez Garrido J."/>
        </authorList>
    </citation>
    <scope>NUCLEOTIDE SEQUENCE [LARGE SCALE GENOMIC DNA]</scope>
</reference>
<feature type="domain" description="PIH1D1/2/3 CS-like" evidence="6">
    <location>
        <begin position="240"/>
        <end position="340"/>
    </location>
</feature>
<keyword evidence="1 3" id="KW-0963">Cytoplasm</keyword>
<evidence type="ECO:0000259" key="5">
    <source>
        <dbReference type="Pfam" id="PF08190"/>
    </source>
</evidence>
<dbReference type="InterPro" id="IPR041442">
    <property type="entry name" value="PIH1D1/2/3_CS-like"/>
</dbReference>
<evidence type="ECO:0000313" key="8">
    <source>
        <dbReference type="Proteomes" id="UP000325440"/>
    </source>
</evidence>
<evidence type="ECO:0000256" key="4">
    <source>
        <dbReference type="SAM" id="MobiDB-lite"/>
    </source>
</evidence>
<dbReference type="HAMAP" id="MF_03069">
    <property type="entry name" value="Kintoun"/>
    <property type="match status" value="1"/>
</dbReference>
<organism evidence="7 8">
    <name type="scientific">Cinara cedri</name>
    <dbReference type="NCBI Taxonomy" id="506608"/>
    <lineage>
        <taxon>Eukaryota</taxon>
        <taxon>Metazoa</taxon>
        <taxon>Ecdysozoa</taxon>
        <taxon>Arthropoda</taxon>
        <taxon>Hexapoda</taxon>
        <taxon>Insecta</taxon>
        <taxon>Pterygota</taxon>
        <taxon>Neoptera</taxon>
        <taxon>Paraneoptera</taxon>
        <taxon>Hemiptera</taxon>
        <taxon>Sternorrhyncha</taxon>
        <taxon>Aphidomorpha</taxon>
        <taxon>Aphidoidea</taxon>
        <taxon>Aphididae</taxon>
        <taxon>Lachninae</taxon>
        <taxon>Cinara</taxon>
    </lineage>
</organism>
<dbReference type="PANTHER" id="PTHR22997">
    <property type="entry name" value="PIH1 DOMAIN-CONTAINING PROTEIN 1"/>
    <property type="match status" value="1"/>
</dbReference>
<dbReference type="Pfam" id="PF08190">
    <property type="entry name" value="PIH1"/>
    <property type="match status" value="1"/>
</dbReference>
<comment type="function">
    <text evidence="3">Required for cytoplasmic pre-assembly of axonemal dyneins, thereby playing a central role in motility in cilia and flagella. Involved in pre-assembly of dynein arm complexes in the cytoplasm before intraflagellar transport loads them for the ciliary compartment.</text>
</comment>
<dbReference type="InterPro" id="IPR034727">
    <property type="entry name" value="Kintoun"/>
</dbReference>
<feature type="compositionally biased region" description="Basic residues" evidence="4">
    <location>
        <begin position="729"/>
        <end position="740"/>
    </location>
</feature>
<gene>
    <name evidence="7" type="ORF">CINCED_3A020986</name>
</gene>
<keyword evidence="8" id="KW-1185">Reference proteome</keyword>
<accession>A0A5E4N6M4</accession>
<dbReference type="InterPro" id="IPR050734">
    <property type="entry name" value="PIH1/Kintoun_subfamily"/>
</dbReference>
<dbReference type="EMBL" id="CABPRJ010001895">
    <property type="protein sequence ID" value="VVC39404.1"/>
    <property type="molecule type" value="Genomic_DNA"/>
</dbReference>
<name>A0A5E4N6M4_9HEMI</name>
<feature type="domain" description="PIH1 N-terminal" evidence="5">
    <location>
        <begin position="43"/>
        <end position="199"/>
    </location>
</feature>
<proteinExistence type="inferred from homology"/>
<dbReference type="AlphaFoldDB" id="A0A5E4N6M4"/>
<feature type="region of interest" description="Disordered" evidence="4">
    <location>
        <begin position="729"/>
        <end position="821"/>
    </location>
</feature>
<dbReference type="GO" id="GO:0070286">
    <property type="term" value="P:axonemal dynein complex assembly"/>
    <property type="evidence" value="ECO:0007669"/>
    <property type="project" value="UniProtKB-UniRule"/>
</dbReference>
<comment type="subcellular location">
    <subcellularLocation>
        <location evidence="3">Cytoplasm</location>
    </subcellularLocation>
    <subcellularLocation>
        <location evidence="2">Dynein axonemal particle</location>
    </subcellularLocation>
</comment>
<evidence type="ECO:0000256" key="1">
    <source>
        <dbReference type="ARBA" id="ARBA00022490"/>
    </source>
</evidence>
<dbReference type="GO" id="GO:0060285">
    <property type="term" value="P:cilium-dependent cell motility"/>
    <property type="evidence" value="ECO:0007669"/>
    <property type="project" value="UniProtKB-UniRule"/>
</dbReference>
<feature type="compositionally biased region" description="Polar residues" evidence="4">
    <location>
        <begin position="785"/>
        <end position="800"/>
    </location>
</feature>
<dbReference type="InterPro" id="IPR012981">
    <property type="entry name" value="PIH1_N"/>
</dbReference>
<dbReference type="Pfam" id="PF18201">
    <property type="entry name" value="PIH1_CS"/>
    <property type="match status" value="1"/>
</dbReference>
<evidence type="ECO:0000259" key="6">
    <source>
        <dbReference type="Pfam" id="PF18201"/>
    </source>
</evidence>
<sequence>MSADDRQSRIEDLDITKQELDSIGEALKNEQFRKLLCEYVDEINDPENRALYEREIEQYERERGTQVQFVRPEPGYVVKTSANGVRKVFVNICACDVVKKPVSRPGTGGDHWSLPNCMSPVREDYDKARKPCDVYDVIFHPDVLALAKQGGNLKNMVEDTALSMIEKNNNVVLDKTNLKYPKISFKGISRSLVIRKQIKDFRQSAERETTEIPGCPYKPPVERPIQHHDLGLLKQKSLFTVPKYLIKYRSDIDIQEHGYNMHCKMNAVIPKELIVEINLPLLDSSANMELDVLSKSLKLVCHKPSKYKLEINLPYNVMEEEGNATFDQSTKKLTVTLPVLRNEPSLDYVNNFVTELEMPKDEQCAISHNINSDLETIVNNSENNINGFVDETMNNNEIIVTNGHCDENTNDHEIDTECNNNNNISENDINYSLPEHEFIYGNKCILKFNVKNVDPSSINVIVISDTNLISGKFHSIGSGFFPIWFAFCLQIPFKSSLLKPDVKVLPTDINVTLEFFLNFKPNCKQYFYGLNKDSLTIQGIRIKTLKENSKSLANGVSIVLNDSDDDIDDDNEFDDKAEIQLKDQRVQNTKKNDCQYKDKSGKTVKVKRKKKGKNIQKSNAIPIVSTDNLAESGKKMDFIPGSLPTELNMRPIIRGILKKRSQSECSTIDDKDNISPRMYSSSVDNVDTESSDVFEMSYNDFNNKKTVRFNDHVIEKKINLNISIAAQAKKHRQRQQRKRNIREYSTPSESEVSEAEDKPYGPLNMVSESEETSVSESSAGEMSDDNSNGSNMKSSNTVLPNSKKDHKRRKSKSARKNASLAKQTAFNNLMFPIEY</sequence>
<dbReference type="PANTHER" id="PTHR22997:SF3">
    <property type="entry name" value="PROTEIN KINTOUN"/>
    <property type="match status" value="1"/>
</dbReference>
<evidence type="ECO:0000256" key="2">
    <source>
        <dbReference type="ARBA" id="ARBA00024190"/>
    </source>
</evidence>
<evidence type="ECO:0000256" key="3">
    <source>
        <dbReference type="HAMAP-Rule" id="MF_03069"/>
    </source>
</evidence>
<protein>
    <recommendedName>
        <fullName evidence="3">Protein kintoun</fullName>
    </recommendedName>
    <alternativeName>
        <fullName evidence="3">Dynein assembly factor 2, axonemal homolog</fullName>
    </alternativeName>
</protein>
<comment type="similarity">
    <text evidence="3">Belongs to the PIH1 family. Kintoun subfamily.</text>
</comment>
<evidence type="ECO:0000313" key="7">
    <source>
        <dbReference type="EMBL" id="VVC39404.1"/>
    </source>
</evidence>
<dbReference type="Proteomes" id="UP000325440">
    <property type="component" value="Unassembled WGS sequence"/>
</dbReference>